<comment type="caution">
    <text evidence="2">The sequence shown here is derived from an EMBL/GenBank/DDBJ whole genome shotgun (WGS) entry which is preliminary data.</text>
</comment>
<feature type="compositionally biased region" description="Basic residues" evidence="1">
    <location>
        <begin position="45"/>
        <end position="56"/>
    </location>
</feature>
<feature type="region of interest" description="Disordered" evidence="1">
    <location>
        <begin position="19"/>
        <end position="64"/>
    </location>
</feature>
<dbReference type="Proteomes" id="UP000324897">
    <property type="component" value="Chromosome 1"/>
</dbReference>
<proteinExistence type="predicted"/>
<accession>A0A5J9VF48</accession>
<evidence type="ECO:0000313" key="3">
    <source>
        <dbReference type="Proteomes" id="UP000324897"/>
    </source>
</evidence>
<reference evidence="2 3" key="1">
    <citation type="journal article" date="2019" name="Sci. Rep.">
        <title>A high-quality genome of Eragrostis curvula grass provides insights into Poaceae evolution and supports new strategies to enhance forage quality.</title>
        <authorList>
            <person name="Carballo J."/>
            <person name="Santos B.A.C.M."/>
            <person name="Zappacosta D."/>
            <person name="Garbus I."/>
            <person name="Selva J.P."/>
            <person name="Gallo C.A."/>
            <person name="Diaz A."/>
            <person name="Albertini E."/>
            <person name="Caccamo M."/>
            <person name="Echenique V."/>
        </authorList>
    </citation>
    <scope>NUCLEOTIDE SEQUENCE [LARGE SCALE GENOMIC DNA]</scope>
    <source>
        <strain evidence="3">cv. Victoria</strain>
        <tissue evidence="2">Leaf</tissue>
    </source>
</reference>
<gene>
    <name evidence="2" type="ORF">EJB05_25333</name>
</gene>
<dbReference type="AlphaFoldDB" id="A0A5J9VF48"/>
<evidence type="ECO:0000313" key="2">
    <source>
        <dbReference type="EMBL" id="TVU33510.1"/>
    </source>
</evidence>
<name>A0A5J9VF48_9POAL</name>
<evidence type="ECO:0000256" key="1">
    <source>
        <dbReference type="SAM" id="MobiDB-lite"/>
    </source>
</evidence>
<protein>
    <submittedName>
        <fullName evidence="2">Uncharacterized protein</fullName>
    </submittedName>
</protein>
<sequence>MHEPRQAAIATLLLPFSLSSSPPRTALCDLPIRPPSPRPVVQGRRSSRSSRRRRLITIRERGHR</sequence>
<dbReference type="EMBL" id="RWGY01000011">
    <property type="protein sequence ID" value="TVU33510.1"/>
    <property type="molecule type" value="Genomic_DNA"/>
</dbReference>
<organism evidence="2 3">
    <name type="scientific">Eragrostis curvula</name>
    <name type="common">weeping love grass</name>
    <dbReference type="NCBI Taxonomy" id="38414"/>
    <lineage>
        <taxon>Eukaryota</taxon>
        <taxon>Viridiplantae</taxon>
        <taxon>Streptophyta</taxon>
        <taxon>Embryophyta</taxon>
        <taxon>Tracheophyta</taxon>
        <taxon>Spermatophyta</taxon>
        <taxon>Magnoliopsida</taxon>
        <taxon>Liliopsida</taxon>
        <taxon>Poales</taxon>
        <taxon>Poaceae</taxon>
        <taxon>PACMAD clade</taxon>
        <taxon>Chloridoideae</taxon>
        <taxon>Eragrostideae</taxon>
        <taxon>Eragrostidinae</taxon>
        <taxon>Eragrostis</taxon>
    </lineage>
</organism>
<dbReference type="Gramene" id="TVU33510">
    <property type="protein sequence ID" value="TVU33510"/>
    <property type="gene ID" value="EJB05_25333"/>
</dbReference>
<keyword evidence="3" id="KW-1185">Reference proteome</keyword>
<feature type="non-terminal residue" evidence="2">
    <location>
        <position position="1"/>
    </location>
</feature>